<protein>
    <submittedName>
        <fullName evidence="1">Uncharacterized protein</fullName>
    </submittedName>
</protein>
<evidence type="ECO:0000313" key="1">
    <source>
        <dbReference type="EMBL" id="TWG21031.1"/>
    </source>
</evidence>
<dbReference type="AlphaFoldDB" id="A0A561WB04"/>
<evidence type="ECO:0000313" key="2">
    <source>
        <dbReference type="Proteomes" id="UP000320239"/>
    </source>
</evidence>
<accession>A0A561WB04</accession>
<dbReference type="EMBL" id="VIWY01000003">
    <property type="protein sequence ID" value="TWG21031.1"/>
    <property type="molecule type" value="Genomic_DNA"/>
</dbReference>
<dbReference type="RefSeq" id="WP_122979710.1">
    <property type="nucleotide sequence ID" value="NZ_BOMX01000113.1"/>
</dbReference>
<gene>
    <name evidence="1" type="ORF">FHX34_103560</name>
</gene>
<organism evidence="1 2">
    <name type="scientific">Actinoplanes teichomyceticus</name>
    <dbReference type="NCBI Taxonomy" id="1867"/>
    <lineage>
        <taxon>Bacteria</taxon>
        <taxon>Bacillati</taxon>
        <taxon>Actinomycetota</taxon>
        <taxon>Actinomycetes</taxon>
        <taxon>Micromonosporales</taxon>
        <taxon>Micromonosporaceae</taxon>
        <taxon>Actinoplanes</taxon>
    </lineage>
</organism>
<sequence length="357" mass="38407">MLVDTLLDTTIHVHYGFLTLGDCDDDPPGLDDEFRGQVNGLCGAAVPGRLSMRTGLHTGRVAVRIELHTDRPADPGDGWQDIVEVTFATASDDLALRGFDSMEGPVDLPPGTYHVRYCCADMQRGRDCDTLLGDQPIDRYLLQFWPVTDADRIVRRGSEIAGYWHRKGVEPALGRAELAKRIAALRERRGDDDEWTDEQWSDTAEDPAGWAAGGDLGSAVAVSAGWSVAATPDPALLHAVARADEPLRRAVTAWAVERLLGAAGLLDRPWAPRAIRALRDGTELPDRHETGRGLPGLPMPGAHPGSQAAVAQHLAIETMYNVAAGDGSPMAAYEALMAVMPMGDLRSAVRAAFPALL</sequence>
<reference evidence="1 2" key="1">
    <citation type="submission" date="2019-06" db="EMBL/GenBank/DDBJ databases">
        <title>Sequencing the genomes of 1000 actinobacteria strains.</title>
        <authorList>
            <person name="Klenk H.-P."/>
        </authorList>
    </citation>
    <scope>NUCLEOTIDE SEQUENCE [LARGE SCALE GENOMIC DNA]</scope>
    <source>
        <strain evidence="1 2">DSM 43866</strain>
    </source>
</reference>
<name>A0A561WB04_ACTTI</name>
<dbReference type="Proteomes" id="UP000320239">
    <property type="component" value="Unassembled WGS sequence"/>
</dbReference>
<dbReference type="OrthoDB" id="4485313at2"/>
<comment type="caution">
    <text evidence="1">The sequence shown here is derived from an EMBL/GenBank/DDBJ whole genome shotgun (WGS) entry which is preliminary data.</text>
</comment>
<keyword evidence="2" id="KW-1185">Reference proteome</keyword>
<proteinExistence type="predicted"/>